<comment type="caution">
    <text evidence="4">The sequence shown here is derived from an EMBL/GenBank/DDBJ whole genome shotgun (WGS) entry which is preliminary data.</text>
</comment>
<feature type="transmembrane region" description="Helical" evidence="3">
    <location>
        <begin position="78"/>
        <end position="102"/>
    </location>
</feature>
<dbReference type="InterPro" id="IPR044839">
    <property type="entry name" value="NDR1-like"/>
</dbReference>
<evidence type="ECO:0000313" key="5">
    <source>
        <dbReference type="Proteomes" id="UP000654075"/>
    </source>
</evidence>
<dbReference type="Proteomes" id="UP000654075">
    <property type="component" value="Unassembled WGS sequence"/>
</dbReference>
<evidence type="ECO:0000256" key="3">
    <source>
        <dbReference type="SAM" id="Phobius"/>
    </source>
</evidence>
<dbReference type="GO" id="GO:0016020">
    <property type="term" value="C:membrane"/>
    <property type="evidence" value="ECO:0007669"/>
    <property type="project" value="UniProtKB-SubCell"/>
</dbReference>
<dbReference type="GO" id="GO:0098542">
    <property type="term" value="P:defense response to other organism"/>
    <property type="evidence" value="ECO:0007669"/>
    <property type="project" value="InterPro"/>
</dbReference>
<sequence length="762" mass="82244">MSAASLDSNSNKKAIQGVVDQPHDEVVVEVELGETAGEGDTAAELKSLSVAPEPASCRNCNGRLQRAMPCLRTHRRRVCCAVSSCCLVTVALVLGVCIPLFMPVDPTWELTKLELADPMALQILIGAFQGMSGNSTLPPLTFLAEVDLHNPNKIGADAGRGEFAVSFKGLHFGDGYCLPSTVPAGANVLISANVSVQLYPEVAQLLAAEVMANEFQITVHVSGYTTVQAPLGIQMFCSVECDIDAVVTELLGPTPQNIMKTKRCKYEYRMSRICMTIQDVGEEVDDEGALWMMSQVLDSSPAGWVADVVFSTGKGLQRAMRWAKLLLAVQVQFGAVPGRDHITYFLGPDTDRHMRYPQKVDTAFLAAVGVVPLTSFAGGDYDVVLQLSPLGGFACPSKGPDEVLSKVRRRPGASHAMYILVGKEGSTNFPLDEAQNRGFKQHLVAQGFQAAIVEASNYAVWEPGCLDVLPRSVADLVEEDEWNKAVGRIPPTAASLFVRFRVNAMVNYNLVWHAFEECCSAYGSEEAWLQAKKWWGLVAEEAGRDVSTYYVGPSRRHDDASSSGYGNPLLGEVVRGQGVAPWESLMSAACIEDILATFPSAICKEVDECSSTRLPTRADLSKCRVDSALGWAVLCLTERVARLWAFAVLKSGGQLSQDDLKSYLSGSPPLSFTNFPAFPHAESSSQVVQQVRRAVVGNPQYDPSGMLVALVAMAATATQASALAEKLALCEPLLPTRQDLASATRAAYMKESPAQLLGRYFP</sequence>
<evidence type="ECO:0000256" key="2">
    <source>
        <dbReference type="ARBA" id="ARBA00023136"/>
    </source>
</evidence>
<proteinExistence type="predicted"/>
<keyword evidence="5" id="KW-1185">Reference proteome</keyword>
<protein>
    <submittedName>
        <fullName evidence="4">Uncharacterized protein</fullName>
    </submittedName>
</protein>
<evidence type="ECO:0000256" key="1">
    <source>
        <dbReference type="ARBA" id="ARBA00004370"/>
    </source>
</evidence>
<reference evidence="4" key="1">
    <citation type="submission" date="2021-02" db="EMBL/GenBank/DDBJ databases">
        <authorList>
            <person name="Dougan E. K."/>
            <person name="Rhodes N."/>
            <person name="Thang M."/>
            <person name="Chan C."/>
        </authorList>
    </citation>
    <scope>NUCLEOTIDE SEQUENCE</scope>
</reference>
<evidence type="ECO:0000313" key="4">
    <source>
        <dbReference type="EMBL" id="CAE8583054.1"/>
    </source>
</evidence>
<name>A0A813DBS6_POLGL</name>
<gene>
    <name evidence="4" type="ORF">PGLA1383_LOCUS2042</name>
</gene>
<dbReference type="PANTHER" id="PTHR31234">
    <property type="entry name" value="LATE EMBRYOGENESIS ABUNDANT (LEA) HYDROXYPROLINE-RICH GLYCOPROTEIN FAMILY"/>
    <property type="match status" value="1"/>
</dbReference>
<comment type="subcellular location">
    <subcellularLocation>
        <location evidence="1">Membrane</location>
    </subcellularLocation>
</comment>
<dbReference type="PANTHER" id="PTHR31234:SF2">
    <property type="entry name" value="OS05G0199100 PROTEIN"/>
    <property type="match status" value="1"/>
</dbReference>
<accession>A0A813DBS6</accession>
<dbReference type="AlphaFoldDB" id="A0A813DBS6"/>
<keyword evidence="3" id="KW-0812">Transmembrane</keyword>
<keyword evidence="2 3" id="KW-0472">Membrane</keyword>
<dbReference type="EMBL" id="CAJNNV010000588">
    <property type="protein sequence ID" value="CAE8583054.1"/>
    <property type="molecule type" value="Genomic_DNA"/>
</dbReference>
<organism evidence="4 5">
    <name type="scientific">Polarella glacialis</name>
    <name type="common">Dinoflagellate</name>
    <dbReference type="NCBI Taxonomy" id="89957"/>
    <lineage>
        <taxon>Eukaryota</taxon>
        <taxon>Sar</taxon>
        <taxon>Alveolata</taxon>
        <taxon>Dinophyceae</taxon>
        <taxon>Suessiales</taxon>
        <taxon>Suessiaceae</taxon>
        <taxon>Polarella</taxon>
    </lineage>
</organism>
<keyword evidence="3" id="KW-1133">Transmembrane helix</keyword>